<sequence length="438" mass="49416">MAIEINPVPSVQLSKVADSEKHGENSPYFAGWKAYDEDPYNEMTNPSGVIQMGLAENQVSFDMLEDYLEKHPEASIWGKGAPGFKENALFQDYHGLLSFRKAMASFMEQIRGGRARFDPERVVLTAGATAANELLTFILADPGDALLVPTPYYPGFDRDLRWRTGVRIVPIHCNSSNNFQITPQALEAAYENAESMNLRVRGVLITNPSNPLGATVQRAVLEEILGFVTRKNIHLISDEIYSGSVFSSSEFVSVAEILESRDYKECERVHIVYSLSKDLGLPGFRVGTIYSYNDKVVTTARRMSSFTLISSQTQHLLASMLSNKEFTSRYIETNRARLKKRYDMIIQGLKRAGIKCLRGNAGLFCWMNLSPLLQKPDREGELDLWKTMLHELKLNISPGSSCHCSEPGWFRVCFANMSEQTLEVALARIHNYMDQRKR</sequence>
<feature type="domain" description="Aminotransferase class I/classII large" evidence="3">
    <location>
        <begin position="50"/>
        <end position="429"/>
    </location>
</feature>
<dbReference type="InterPro" id="IPR004838">
    <property type="entry name" value="NHTrfase_class1_PyrdxlP-BS"/>
</dbReference>
<evidence type="ECO:0000256" key="2">
    <source>
        <dbReference type="ARBA" id="ARBA00022898"/>
    </source>
</evidence>
<dbReference type="OrthoDB" id="691673at2759"/>
<dbReference type="InterPro" id="IPR004839">
    <property type="entry name" value="Aminotransferase_I/II_large"/>
</dbReference>
<evidence type="ECO:0000256" key="1">
    <source>
        <dbReference type="ARBA" id="ARBA00007441"/>
    </source>
</evidence>
<dbReference type="Gene3D" id="3.40.640.10">
    <property type="entry name" value="Type I PLP-dependent aspartate aminotransferase-like (Major domain)"/>
    <property type="match status" value="1"/>
</dbReference>
<name>A0A6P8CEJ3_PUNGR</name>
<evidence type="ECO:0000313" key="5">
    <source>
        <dbReference type="RefSeq" id="XP_031379896.1"/>
    </source>
</evidence>
<dbReference type="PANTHER" id="PTHR43795">
    <property type="entry name" value="BIFUNCTIONAL ASPARTATE AMINOTRANSFERASE AND GLUTAMATE/ASPARTATE-PREPHENATE AMINOTRANSFERASE-RELATED"/>
    <property type="match status" value="1"/>
</dbReference>
<dbReference type="Gene3D" id="3.90.1150.10">
    <property type="entry name" value="Aspartate Aminotransferase, domain 1"/>
    <property type="match status" value="1"/>
</dbReference>
<dbReference type="Pfam" id="PF00155">
    <property type="entry name" value="Aminotran_1_2"/>
    <property type="match status" value="1"/>
</dbReference>
<dbReference type="GO" id="GO:0030170">
    <property type="term" value="F:pyridoxal phosphate binding"/>
    <property type="evidence" value="ECO:0007669"/>
    <property type="project" value="InterPro"/>
</dbReference>
<keyword evidence="2" id="KW-0663">Pyridoxal phosphate</keyword>
<dbReference type="PROSITE" id="PS00105">
    <property type="entry name" value="AA_TRANSFER_CLASS_1"/>
    <property type="match status" value="1"/>
</dbReference>
<dbReference type="InterPro" id="IPR050478">
    <property type="entry name" value="Ethylene_sulfur-biosynth"/>
</dbReference>
<dbReference type="GeneID" id="116195067"/>
<reference evidence="4" key="1">
    <citation type="journal article" date="2020" name="Plant Biotechnol. J.">
        <title>The pomegranate (Punica granatum L.) draft genome dissects genetic divergence between soft- and hard-seeded cultivars.</title>
        <authorList>
            <person name="Luo X."/>
            <person name="Li H."/>
            <person name="Wu Z."/>
            <person name="Yao W."/>
            <person name="Zhao P."/>
            <person name="Cao D."/>
            <person name="Yu H."/>
            <person name="Li K."/>
            <person name="Poudel K."/>
            <person name="Zhao D."/>
            <person name="Zhang F."/>
            <person name="Xia X."/>
            <person name="Chen L."/>
            <person name="Wang Q."/>
            <person name="Jing D."/>
            <person name="Cao S."/>
        </authorList>
    </citation>
    <scope>NUCLEOTIDE SEQUENCE [LARGE SCALE GENOMIC DNA]</scope>
    <source>
        <strain evidence="4">cv. Tunisia</strain>
    </source>
</reference>
<accession>A0A6P8CEJ3</accession>
<dbReference type="AlphaFoldDB" id="A0A6P8CEJ3"/>
<dbReference type="PANTHER" id="PTHR43795:SF39">
    <property type="entry name" value="AMINOTRANSFERASE CLASS I_CLASSII DOMAIN-CONTAINING PROTEIN"/>
    <property type="match status" value="1"/>
</dbReference>
<dbReference type="CDD" id="cd00609">
    <property type="entry name" value="AAT_like"/>
    <property type="match status" value="1"/>
</dbReference>
<keyword evidence="4" id="KW-1185">Reference proteome</keyword>
<comment type="similarity">
    <text evidence="1">Belongs to the class-I pyridoxal-phosphate-dependent aminotransferase family.</text>
</comment>
<dbReference type="InterPro" id="IPR015424">
    <property type="entry name" value="PyrdxlP-dep_Trfase"/>
</dbReference>
<dbReference type="SUPFAM" id="SSF53383">
    <property type="entry name" value="PLP-dependent transferases"/>
    <property type="match status" value="1"/>
</dbReference>
<dbReference type="GO" id="GO:0016847">
    <property type="term" value="F:1-aminocyclopropane-1-carboxylate synthase activity"/>
    <property type="evidence" value="ECO:0007669"/>
    <property type="project" value="UniProtKB-ARBA"/>
</dbReference>
<dbReference type="PRINTS" id="PR00753">
    <property type="entry name" value="ACCSYNTHASE"/>
</dbReference>
<evidence type="ECO:0000313" key="4">
    <source>
        <dbReference type="Proteomes" id="UP000515151"/>
    </source>
</evidence>
<evidence type="ECO:0000259" key="3">
    <source>
        <dbReference type="Pfam" id="PF00155"/>
    </source>
</evidence>
<dbReference type="InterPro" id="IPR015422">
    <property type="entry name" value="PyrdxlP-dep_Trfase_small"/>
</dbReference>
<dbReference type="GO" id="GO:0008483">
    <property type="term" value="F:transaminase activity"/>
    <property type="evidence" value="ECO:0007669"/>
    <property type="project" value="TreeGrafter"/>
</dbReference>
<protein>
    <submittedName>
        <fullName evidence="5">1-aminocyclopropane-1-carboxylate synthase 7-like</fullName>
    </submittedName>
</protein>
<organism evidence="4 5">
    <name type="scientific">Punica granatum</name>
    <name type="common">Pomegranate</name>
    <dbReference type="NCBI Taxonomy" id="22663"/>
    <lineage>
        <taxon>Eukaryota</taxon>
        <taxon>Viridiplantae</taxon>
        <taxon>Streptophyta</taxon>
        <taxon>Embryophyta</taxon>
        <taxon>Tracheophyta</taxon>
        <taxon>Spermatophyta</taxon>
        <taxon>Magnoliopsida</taxon>
        <taxon>eudicotyledons</taxon>
        <taxon>Gunneridae</taxon>
        <taxon>Pentapetalae</taxon>
        <taxon>rosids</taxon>
        <taxon>malvids</taxon>
        <taxon>Myrtales</taxon>
        <taxon>Lythraceae</taxon>
        <taxon>Punica</taxon>
    </lineage>
</organism>
<dbReference type="RefSeq" id="XP_031379896.1">
    <property type="nucleotide sequence ID" value="XM_031524036.1"/>
</dbReference>
<gene>
    <name evidence="5" type="primary">LOC116195067</name>
</gene>
<proteinExistence type="inferred from homology"/>
<dbReference type="InterPro" id="IPR015421">
    <property type="entry name" value="PyrdxlP-dep_Trfase_major"/>
</dbReference>
<reference evidence="5" key="2">
    <citation type="submission" date="2025-08" db="UniProtKB">
        <authorList>
            <consortium name="RefSeq"/>
        </authorList>
    </citation>
    <scope>IDENTIFICATION</scope>
    <source>
        <tissue evidence="5">Leaf</tissue>
    </source>
</reference>
<dbReference type="Proteomes" id="UP000515151">
    <property type="component" value="Chromosome 2"/>
</dbReference>